<reference evidence="1" key="1">
    <citation type="submission" date="2017-03" db="EMBL/GenBank/DDBJ databases">
        <authorList>
            <consortium name="AG Boll"/>
        </authorList>
    </citation>
    <scope>NUCLEOTIDE SEQUENCE [LARGE SCALE GENOMIC DNA]</scope>
    <source>
        <strain evidence="1">Chol</strain>
    </source>
</reference>
<proteinExistence type="predicted"/>
<dbReference type="AlphaFoldDB" id="A0A7Z7MVS1"/>
<protein>
    <submittedName>
        <fullName evidence="1">Uncharacterized protein</fullName>
    </submittedName>
</protein>
<evidence type="ECO:0000313" key="2">
    <source>
        <dbReference type="Proteomes" id="UP000242886"/>
    </source>
</evidence>
<accession>A0A7Z7MVS1</accession>
<keyword evidence="2" id="KW-1185">Reference proteome</keyword>
<gene>
    <name evidence="1" type="ORF">SDENCHOL_20583</name>
</gene>
<dbReference type="EMBL" id="LT837803">
    <property type="protein sequence ID" value="SMB28177.1"/>
    <property type="molecule type" value="Genomic_DNA"/>
</dbReference>
<evidence type="ECO:0000313" key="1">
    <source>
        <dbReference type="EMBL" id="SMB28177.1"/>
    </source>
</evidence>
<name>A0A7Z7MVS1_9PROT</name>
<sequence length="93" mass="10814">MRPQRRNTNWNLYKLVEIINDNIIINALKVALDGMFYHLVIGSDNECRMFQKQEQTNSLQSGDRGFGKAAVQIVDEYHQGDAHLLEQFFETRA</sequence>
<dbReference type="Proteomes" id="UP000242886">
    <property type="component" value="Chromosome SDENCHOL"/>
</dbReference>
<organism evidence="1 2">
    <name type="scientific">Sterolibacterium denitrificans</name>
    <dbReference type="NCBI Taxonomy" id="157592"/>
    <lineage>
        <taxon>Bacteria</taxon>
        <taxon>Pseudomonadati</taxon>
        <taxon>Pseudomonadota</taxon>
        <taxon>Betaproteobacteria</taxon>
        <taxon>Nitrosomonadales</taxon>
        <taxon>Sterolibacteriaceae</taxon>
        <taxon>Sterolibacterium</taxon>
    </lineage>
</organism>